<accession>A0ABN8HUD5</accession>
<name>A0ABN8HUD5_9NEOP</name>
<organism evidence="1 2">
    <name type="scientific">Iphiclides podalirius</name>
    <name type="common">scarce swallowtail</name>
    <dbReference type="NCBI Taxonomy" id="110791"/>
    <lineage>
        <taxon>Eukaryota</taxon>
        <taxon>Metazoa</taxon>
        <taxon>Ecdysozoa</taxon>
        <taxon>Arthropoda</taxon>
        <taxon>Hexapoda</taxon>
        <taxon>Insecta</taxon>
        <taxon>Pterygota</taxon>
        <taxon>Neoptera</taxon>
        <taxon>Endopterygota</taxon>
        <taxon>Lepidoptera</taxon>
        <taxon>Glossata</taxon>
        <taxon>Ditrysia</taxon>
        <taxon>Papilionoidea</taxon>
        <taxon>Papilionidae</taxon>
        <taxon>Papilioninae</taxon>
        <taxon>Iphiclides</taxon>
    </lineage>
</organism>
<reference evidence="1" key="1">
    <citation type="submission" date="2022-03" db="EMBL/GenBank/DDBJ databases">
        <authorList>
            <person name="Martin H S."/>
        </authorList>
    </citation>
    <scope>NUCLEOTIDE SEQUENCE</scope>
</reference>
<proteinExistence type="predicted"/>
<protein>
    <submittedName>
        <fullName evidence="1">Uncharacterized protein</fullName>
    </submittedName>
</protein>
<gene>
    <name evidence="1" type="ORF">IPOD504_LOCUS2353</name>
</gene>
<keyword evidence="2" id="KW-1185">Reference proteome</keyword>
<sequence>MFIRQYFSSSGEGDVSTIHYANQRAKLLGDGVYRSGRSAGKLRLLIVNKSFFDWWAAERVRRPTLTGVQMRKPPSIVHSLRRCNVTSSGGVRACGVRRAGRGARGVRAVRGAAGGGRQARARGAWGAGGRRAAMVGRDSRTVSAARDMAPRHE</sequence>
<evidence type="ECO:0000313" key="2">
    <source>
        <dbReference type="Proteomes" id="UP000837857"/>
    </source>
</evidence>
<dbReference type="EMBL" id="OW152824">
    <property type="protein sequence ID" value="CAH2040182.1"/>
    <property type="molecule type" value="Genomic_DNA"/>
</dbReference>
<evidence type="ECO:0000313" key="1">
    <source>
        <dbReference type="EMBL" id="CAH2040182.1"/>
    </source>
</evidence>
<dbReference type="Proteomes" id="UP000837857">
    <property type="component" value="Chromosome 12"/>
</dbReference>
<feature type="non-terminal residue" evidence="1">
    <location>
        <position position="1"/>
    </location>
</feature>